<keyword evidence="4" id="KW-1185">Reference proteome</keyword>
<name>A0A835Y051_9CHLO</name>
<dbReference type="PANTHER" id="PTHR43096:SF58">
    <property type="entry name" value="CHAPERONE DNAJ-DOMAIN SUPERFAMILY PROTEIN"/>
    <property type="match status" value="1"/>
</dbReference>
<dbReference type="GO" id="GO:0051082">
    <property type="term" value="F:unfolded protein binding"/>
    <property type="evidence" value="ECO:0007669"/>
    <property type="project" value="TreeGrafter"/>
</dbReference>
<proteinExistence type="predicted"/>
<reference evidence="3" key="1">
    <citation type="journal article" date="2020" name="bioRxiv">
        <title>Comparative genomics of Chlamydomonas.</title>
        <authorList>
            <person name="Craig R.J."/>
            <person name="Hasan A.R."/>
            <person name="Ness R.W."/>
            <person name="Keightley P.D."/>
        </authorList>
    </citation>
    <scope>NUCLEOTIDE SEQUENCE</scope>
    <source>
        <strain evidence="3">CCAP 11/70</strain>
    </source>
</reference>
<dbReference type="EMBL" id="JAEHOE010000065">
    <property type="protein sequence ID" value="KAG2490100.1"/>
    <property type="molecule type" value="Genomic_DNA"/>
</dbReference>
<evidence type="ECO:0000313" key="3">
    <source>
        <dbReference type="EMBL" id="KAG2490100.1"/>
    </source>
</evidence>
<dbReference type="GO" id="GO:0005737">
    <property type="term" value="C:cytoplasm"/>
    <property type="evidence" value="ECO:0007669"/>
    <property type="project" value="TreeGrafter"/>
</dbReference>
<organism evidence="3 4">
    <name type="scientific">Edaphochlamys debaryana</name>
    <dbReference type="NCBI Taxonomy" id="47281"/>
    <lineage>
        <taxon>Eukaryota</taxon>
        <taxon>Viridiplantae</taxon>
        <taxon>Chlorophyta</taxon>
        <taxon>core chlorophytes</taxon>
        <taxon>Chlorophyceae</taxon>
        <taxon>CS clade</taxon>
        <taxon>Chlamydomonadales</taxon>
        <taxon>Chlamydomonadales incertae sedis</taxon>
        <taxon>Edaphochlamys</taxon>
    </lineage>
</organism>
<feature type="compositionally biased region" description="Gly residues" evidence="1">
    <location>
        <begin position="304"/>
        <end position="342"/>
    </location>
</feature>
<dbReference type="Proteomes" id="UP000612055">
    <property type="component" value="Unassembled WGS sequence"/>
</dbReference>
<dbReference type="OrthoDB" id="543414at2759"/>
<dbReference type="AlphaFoldDB" id="A0A835Y051"/>
<evidence type="ECO:0000259" key="2">
    <source>
        <dbReference type="PROSITE" id="PS50076"/>
    </source>
</evidence>
<gene>
    <name evidence="3" type="ORF">HYH03_011406</name>
</gene>
<comment type="caution">
    <text evidence="3">The sequence shown here is derived from an EMBL/GenBank/DDBJ whole genome shotgun (WGS) entry which is preliminary data.</text>
</comment>
<dbReference type="InterPro" id="IPR036869">
    <property type="entry name" value="J_dom_sf"/>
</dbReference>
<evidence type="ECO:0000313" key="4">
    <source>
        <dbReference type="Proteomes" id="UP000612055"/>
    </source>
</evidence>
<dbReference type="CDD" id="cd06257">
    <property type="entry name" value="DnaJ"/>
    <property type="match status" value="1"/>
</dbReference>
<evidence type="ECO:0000256" key="1">
    <source>
        <dbReference type="SAM" id="MobiDB-lite"/>
    </source>
</evidence>
<feature type="compositionally biased region" description="Gly residues" evidence="1">
    <location>
        <begin position="209"/>
        <end position="218"/>
    </location>
</feature>
<sequence length="348" mass="36740">MWGRSVAPGRLAAARRVGHVPNTLGARNTPRPASILLATHYDRLGVNPTASADEIKSAFRKQAKLLHPDVSKSGDSEEDFIKVKEAYETLSDECSRAEYDDELKRASRRRSGAAAGPSGRGARTRVVHEDSDGVRIEVEWSTDSPFGDGSFVDLEDLFEFGADSDDDDEYVVLDPDEIEDATWAAMPGNLKSSFQSSWQANSRKPGRGAQAGGRGRGGQHTPLTLDEKEMLFRELPGQVRAAAQQMFGARLQKLKTLEELADLVEAVEELNAMGIAFETYDDPEPSIRGSASASGGGGRRRSAGGAGGGRAGGGGGRGRAAAGGRGGAGGGRKTGGRSGGQGRTRRSP</sequence>
<feature type="compositionally biased region" description="Low complexity" evidence="1">
    <location>
        <begin position="112"/>
        <end position="121"/>
    </location>
</feature>
<feature type="region of interest" description="Disordered" evidence="1">
    <location>
        <begin position="194"/>
        <end position="222"/>
    </location>
</feature>
<dbReference type="InterPro" id="IPR001623">
    <property type="entry name" value="DnaJ_domain"/>
</dbReference>
<dbReference type="PROSITE" id="PS00636">
    <property type="entry name" value="DNAJ_1"/>
    <property type="match status" value="1"/>
</dbReference>
<feature type="region of interest" description="Disordered" evidence="1">
    <location>
        <begin position="280"/>
        <end position="348"/>
    </location>
</feature>
<protein>
    <recommendedName>
        <fullName evidence="2">J domain-containing protein</fullName>
    </recommendedName>
</protein>
<dbReference type="SUPFAM" id="SSF46565">
    <property type="entry name" value="Chaperone J-domain"/>
    <property type="match status" value="1"/>
</dbReference>
<dbReference type="PROSITE" id="PS50076">
    <property type="entry name" value="DNAJ_2"/>
    <property type="match status" value="1"/>
</dbReference>
<dbReference type="PANTHER" id="PTHR43096">
    <property type="entry name" value="DNAJ HOMOLOG 1, MITOCHONDRIAL-RELATED"/>
    <property type="match status" value="1"/>
</dbReference>
<dbReference type="Pfam" id="PF00226">
    <property type="entry name" value="DnaJ"/>
    <property type="match status" value="1"/>
</dbReference>
<dbReference type="InterPro" id="IPR018253">
    <property type="entry name" value="DnaJ_domain_CS"/>
</dbReference>
<dbReference type="PRINTS" id="PR00625">
    <property type="entry name" value="JDOMAIN"/>
</dbReference>
<dbReference type="Gene3D" id="1.10.287.110">
    <property type="entry name" value="DnaJ domain"/>
    <property type="match status" value="1"/>
</dbReference>
<feature type="domain" description="J" evidence="2">
    <location>
        <begin position="39"/>
        <end position="103"/>
    </location>
</feature>
<dbReference type="GO" id="GO:0042026">
    <property type="term" value="P:protein refolding"/>
    <property type="evidence" value="ECO:0007669"/>
    <property type="project" value="TreeGrafter"/>
</dbReference>
<accession>A0A835Y051</accession>
<dbReference type="SMART" id="SM00271">
    <property type="entry name" value="DnaJ"/>
    <property type="match status" value="1"/>
</dbReference>
<feature type="region of interest" description="Disordered" evidence="1">
    <location>
        <begin position="105"/>
        <end position="128"/>
    </location>
</feature>